<sequence>MLKTKNIVFVSIIVICLLALITNPSSKSDYVDWVSTQIKDEGGVLLGMISSPIVKSTTTKKNYLLFTLYKTGDDSDNSPNLVALGIFDNYFWIRGANELKE</sequence>
<dbReference type="AlphaFoldDB" id="A0A8E2I396"/>
<name>A0A8E2I396_9BACI</name>
<dbReference type="EMBL" id="MTLA01000426">
    <property type="protein sequence ID" value="OOP65891.1"/>
    <property type="molecule type" value="Genomic_DNA"/>
</dbReference>
<dbReference type="Proteomes" id="UP000189761">
    <property type="component" value="Unassembled WGS sequence"/>
</dbReference>
<evidence type="ECO:0000313" key="2">
    <source>
        <dbReference type="Proteomes" id="UP000189761"/>
    </source>
</evidence>
<gene>
    <name evidence="1" type="ORF">BWZ43_23850</name>
</gene>
<comment type="caution">
    <text evidence="1">The sequence shown here is derived from an EMBL/GenBank/DDBJ whole genome shotgun (WGS) entry which is preliminary data.</text>
</comment>
<proteinExistence type="predicted"/>
<evidence type="ECO:0008006" key="3">
    <source>
        <dbReference type="Google" id="ProtNLM"/>
    </source>
</evidence>
<evidence type="ECO:0000313" key="1">
    <source>
        <dbReference type="EMBL" id="OOP65891.1"/>
    </source>
</evidence>
<dbReference type="RefSeq" id="WP_139358245.1">
    <property type="nucleotide sequence ID" value="NZ_CP065424.1"/>
</dbReference>
<protein>
    <recommendedName>
        <fullName evidence="3">DUF4359 domain-containing protein</fullName>
    </recommendedName>
</protein>
<reference evidence="1 2" key="1">
    <citation type="submission" date="2017-01" db="EMBL/GenBank/DDBJ databases">
        <title>Draft genome sequence of Bacillus oleronius.</title>
        <authorList>
            <person name="Allam M."/>
        </authorList>
    </citation>
    <scope>NUCLEOTIDE SEQUENCE [LARGE SCALE GENOMIC DNA]</scope>
    <source>
        <strain evidence="1 2">DSM 9356</strain>
    </source>
</reference>
<accession>A0A8E2I396</accession>
<keyword evidence="2" id="KW-1185">Reference proteome</keyword>
<organism evidence="1 2">
    <name type="scientific">Heyndrickxia oleronia</name>
    <dbReference type="NCBI Taxonomy" id="38875"/>
    <lineage>
        <taxon>Bacteria</taxon>
        <taxon>Bacillati</taxon>
        <taxon>Bacillota</taxon>
        <taxon>Bacilli</taxon>
        <taxon>Bacillales</taxon>
        <taxon>Bacillaceae</taxon>
        <taxon>Heyndrickxia</taxon>
    </lineage>
</organism>